<dbReference type="Pfam" id="PF00117">
    <property type="entry name" value="GATase"/>
    <property type="match status" value="1"/>
</dbReference>
<dbReference type="RefSeq" id="WP_269315986.1">
    <property type="nucleotide sequence ID" value="NZ_CP098251.1"/>
</dbReference>
<dbReference type="PANTHER" id="PTHR11236:SF18">
    <property type="entry name" value="AMINODEOXYCHORISMATE SYNTHASE"/>
    <property type="match status" value="1"/>
</dbReference>
<dbReference type="GO" id="GO:0009396">
    <property type="term" value="P:folic acid-containing compound biosynthetic process"/>
    <property type="evidence" value="ECO:0007669"/>
    <property type="project" value="InterPro"/>
</dbReference>
<dbReference type="CDD" id="cd01743">
    <property type="entry name" value="GATase1_Anthranilate_Synthase"/>
    <property type="match status" value="1"/>
</dbReference>
<evidence type="ECO:0000259" key="5">
    <source>
        <dbReference type="Pfam" id="PF00117"/>
    </source>
</evidence>
<dbReference type="EC" id="2.6.1.85" evidence="2"/>
<sequence length="706" mass="79473">MKLIRTLLIDNYDSFTYNLYHLIATVNHCPPAIIRNDDPRWNMAILDNFDNIVISPGPGRPDRPEDFGICKDVLMQKILPVFGICLGHQGICHFHGGHVGPAAQAQHGRLSLVTHDGSGIFENIPSPFRVVRYHSLAAYDLPETLAITARAEDGTIMGIRHKTWPQWGVQFHPESICTDFGKQLFENFRKITESWHREHRRNRVERPSSLFLSGFHSPSREIPNGNLVILHEQIPCDIDSEKLFDRFFRDSHHAIWLDSSRQDYGSGRFSFLCRADGPLARIATVDIRTRTVHIETPDGNRQSIHSGFFEWLENDLNQSGIKPCAAPFEFSLGWMGYIGYEIKADCGAGFAHPSSYPDAILLFCDRGIVIDHREKRIHLLALADKNTLTDASDWLKSTAARLDSFADCTPDTPEDLPDHLDLTAPFTPRHDKQHYIDLILKSQEYIRQGETYEICLTNTVTGKTDADPWVAYRMLRRANPTPYGAYLQLKDICILSCSPERFLKISRECIAESKPIKGTRKRSDNPEKDRQLLEELANSEKETAENLMIVDLVRHDLGQTAELDSVKVPALFAIESYQTVHQMVSTITSRIRADSSPCQCIRAAFPGGSMTGAPKLRTMQILDELENGARGIYSGVIGYFSLCGAVDLSIVIRTLVMSHGTVTFGVGGAITLLSDPEEEYDEIRTKAKAFLDLFDTDFPTQPLPPH</sequence>
<dbReference type="InterPro" id="IPR005802">
    <property type="entry name" value="ADC_synth_comp_1"/>
</dbReference>
<dbReference type="InterPro" id="IPR006805">
    <property type="entry name" value="Anth_synth_I_N"/>
</dbReference>
<dbReference type="InterPro" id="IPR006221">
    <property type="entry name" value="TrpG/PapA_dom"/>
</dbReference>
<proteinExistence type="inferred from homology"/>
<evidence type="ECO:0000313" key="8">
    <source>
        <dbReference type="EMBL" id="WAV91294.1"/>
    </source>
</evidence>
<reference evidence="8" key="1">
    <citation type="journal article" date="2022" name="Front. Microbiol.">
        <title>New perspectives on an old grouping: The genomic and phenotypic variability of Oxalobacter formigenes and the implications for calcium oxalate stone prevention.</title>
        <authorList>
            <person name="Chmiel J.A."/>
            <person name="Carr C."/>
            <person name="Stuivenberg G.A."/>
            <person name="Venema R."/>
            <person name="Chanyi R.M."/>
            <person name="Al K.F."/>
            <person name="Giguere D."/>
            <person name="Say H."/>
            <person name="Akouris P.P."/>
            <person name="Dominguez Romero S.A."/>
            <person name="Kwong A."/>
            <person name="Tai V."/>
            <person name="Koval S.F."/>
            <person name="Razvi H."/>
            <person name="Bjazevic J."/>
            <person name="Burton J.P."/>
        </authorList>
    </citation>
    <scope>NUCLEOTIDE SEQUENCE</scope>
    <source>
        <strain evidence="8">OxK</strain>
    </source>
</reference>
<protein>
    <recommendedName>
        <fullName evidence="2">aminodeoxychorismate synthase</fullName>
        <ecNumber evidence="2">2.6.1.85</ecNumber>
    </recommendedName>
</protein>
<dbReference type="SUPFAM" id="SSF52317">
    <property type="entry name" value="Class I glutamine amidotransferase-like"/>
    <property type="match status" value="1"/>
</dbReference>
<dbReference type="NCBIfam" id="TIGR00566">
    <property type="entry name" value="trpG_papA"/>
    <property type="match status" value="1"/>
</dbReference>
<feature type="domain" description="Anthranilate synthase component I N-terminal" evidence="7">
    <location>
        <begin position="243"/>
        <end position="379"/>
    </location>
</feature>
<dbReference type="PROSITE" id="PS51273">
    <property type="entry name" value="GATASE_TYPE_1"/>
    <property type="match status" value="1"/>
</dbReference>
<keyword evidence="3 8" id="KW-0808">Transferase</keyword>
<accession>A0A9E9LEM7</accession>
<dbReference type="PRINTS" id="PR00099">
    <property type="entry name" value="CPSGATASE"/>
</dbReference>
<dbReference type="Pfam" id="PF04715">
    <property type="entry name" value="Anth_synt_I_N"/>
    <property type="match status" value="1"/>
</dbReference>
<dbReference type="NCBIfam" id="TIGR00553">
    <property type="entry name" value="pabB"/>
    <property type="match status" value="1"/>
</dbReference>
<dbReference type="GO" id="GO:0008153">
    <property type="term" value="P:4-aminobenzoate biosynthetic process"/>
    <property type="evidence" value="ECO:0007669"/>
    <property type="project" value="TreeGrafter"/>
</dbReference>
<dbReference type="PRINTS" id="PR00096">
    <property type="entry name" value="GATASE"/>
</dbReference>
<dbReference type="SUPFAM" id="SSF56322">
    <property type="entry name" value="ADC synthase"/>
    <property type="match status" value="1"/>
</dbReference>
<organism evidence="8">
    <name type="scientific">Oxalobacter aliiformigenes</name>
    <dbReference type="NCBI Taxonomy" id="2946593"/>
    <lineage>
        <taxon>Bacteria</taxon>
        <taxon>Pseudomonadati</taxon>
        <taxon>Pseudomonadota</taxon>
        <taxon>Betaproteobacteria</taxon>
        <taxon>Burkholderiales</taxon>
        <taxon>Oxalobacteraceae</taxon>
        <taxon>Oxalobacter</taxon>
    </lineage>
</organism>
<dbReference type="InterPro" id="IPR029062">
    <property type="entry name" value="Class_I_gatase-like"/>
</dbReference>
<name>A0A9E9LEM7_9BURK</name>
<feature type="domain" description="Chorismate-utilising enzyme C-terminal" evidence="6">
    <location>
        <begin position="432"/>
        <end position="686"/>
    </location>
</feature>
<dbReference type="GO" id="GO:0046820">
    <property type="term" value="F:4-amino-4-deoxychorismate synthase activity"/>
    <property type="evidence" value="ECO:0007669"/>
    <property type="project" value="UniProtKB-EC"/>
</dbReference>
<dbReference type="GO" id="GO:0000162">
    <property type="term" value="P:L-tryptophan biosynthetic process"/>
    <property type="evidence" value="ECO:0007669"/>
    <property type="project" value="TreeGrafter"/>
</dbReference>
<dbReference type="EMBL" id="CP098251">
    <property type="protein sequence ID" value="WAV91294.1"/>
    <property type="molecule type" value="Genomic_DNA"/>
</dbReference>
<dbReference type="Proteomes" id="UP001164819">
    <property type="component" value="Chromosome"/>
</dbReference>
<dbReference type="PRINTS" id="PR00097">
    <property type="entry name" value="ANTSNTHASEII"/>
</dbReference>
<gene>
    <name evidence="8" type="primary">pabB</name>
    <name evidence="8" type="ORF">NB646_00560</name>
</gene>
<keyword evidence="4" id="KW-0315">Glutamine amidotransferase</keyword>
<dbReference type="Gene3D" id="3.60.120.10">
    <property type="entry name" value="Anthranilate synthase"/>
    <property type="match status" value="1"/>
</dbReference>
<dbReference type="GO" id="GO:0005737">
    <property type="term" value="C:cytoplasm"/>
    <property type="evidence" value="ECO:0007669"/>
    <property type="project" value="TreeGrafter"/>
</dbReference>
<dbReference type="InterPro" id="IPR005801">
    <property type="entry name" value="ADC_synthase"/>
</dbReference>
<dbReference type="InterPro" id="IPR015890">
    <property type="entry name" value="Chorismate_C"/>
</dbReference>
<comment type="similarity">
    <text evidence="1">In the C-terminal section; belongs to the anthranilate synthase component I family.</text>
</comment>
<dbReference type="PANTHER" id="PTHR11236">
    <property type="entry name" value="AMINOBENZOATE/ANTHRANILATE SYNTHASE"/>
    <property type="match status" value="1"/>
</dbReference>
<dbReference type="AlphaFoldDB" id="A0A9E9LEM7"/>
<dbReference type="Gene3D" id="3.40.50.880">
    <property type="match status" value="1"/>
</dbReference>
<evidence type="ECO:0000259" key="7">
    <source>
        <dbReference type="Pfam" id="PF04715"/>
    </source>
</evidence>
<evidence type="ECO:0000259" key="6">
    <source>
        <dbReference type="Pfam" id="PF00425"/>
    </source>
</evidence>
<evidence type="ECO:0000256" key="1">
    <source>
        <dbReference type="ARBA" id="ARBA00005970"/>
    </source>
</evidence>
<dbReference type="InterPro" id="IPR019999">
    <property type="entry name" value="Anth_synth_I-like"/>
</dbReference>
<feature type="domain" description="Glutamine amidotransferase" evidence="5">
    <location>
        <begin position="7"/>
        <end position="188"/>
    </location>
</feature>
<dbReference type="InterPro" id="IPR017926">
    <property type="entry name" value="GATASE"/>
</dbReference>
<dbReference type="FunFam" id="3.40.50.880:FF:000003">
    <property type="entry name" value="Anthranilate synthase component II"/>
    <property type="match status" value="1"/>
</dbReference>
<evidence type="ECO:0000256" key="3">
    <source>
        <dbReference type="ARBA" id="ARBA00022679"/>
    </source>
</evidence>
<keyword evidence="8" id="KW-0032">Aminotransferase</keyword>
<dbReference type="Pfam" id="PF00425">
    <property type="entry name" value="Chorismate_bind"/>
    <property type="match status" value="1"/>
</dbReference>
<evidence type="ECO:0000256" key="2">
    <source>
        <dbReference type="ARBA" id="ARBA00013139"/>
    </source>
</evidence>
<evidence type="ECO:0000256" key="4">
    <source>
        <dbReference type="ARBA" id="ARBA00022962"/>
    </source>
</evidence>